<dbReference type="Gene3D" id="1.25.10.10">
    <property type="entry name" value="Leucine-rich Repeat Variant"/>
    <property type="match status" value="1"/>
</dbReference>
<dbReference type="InterPro" id="IPR016024">
    <property type="entry name" value="ARM-type_fold"/>
</dbReference>
<dbReference type="KEGG" id="mis:MICPUN_83194"/>
<protein>
    <recommendedName>
        <fullName evidence="5">Clathrin/coatomer adaptor adaptin-like N-terminal domain-containing protein</fullName>
    </recommendedName>
</protein>
<dbReference type="PANTHER" id="PTHR22780">
    <property type="entry name" value="ADAPTIN, ALPHA/GAMMA/EPSILON"/>
    <property type="match status" value="1"/>
</dbReference>
<dbReference type="Proteomes" id="UP000002009">
    <property type="component" value="Chromosome 6"/>
</dbReference>
<dbReference type="InterPro" id="IPR002553">
    <property type="entry name" value="Clathrin/coatomer_adapt-like_N"/>
</dbReference>
<comment type="subcellular location">
    <subcellularLocation>
        <location evidence="1">Endomembrane system</location>
    </subcellularLocation>
</comment>
<keyword evidence="7" id="KW-1185">Reference proteome</keyword>
<reference evidence="6 7" key="1">
    <citation type="journal article" date="2009" name="Science">
        <title>Green evolution and dynamic adaptations revealed by genomes of the marine picoeukaryotes Micromonas.</title>
        <authorList>
            <person name="Worden A.Z."/>
            <person name="Lee J.H."/>
            <person name="Mock T."/>
            <person name="Rouze P."/>
            <person name="Simmons M.P."/>
            <person name="Aerts A.L."/>
            <person name="Allen A.E."/>
            <person name="Cuvelier M.L."/>
            <person name="Derelle E."/>
            <person name="Everett M.V."/>
            <person name="Foulon E."/>
            <person name="Grimwood J."/>
            <person name="Gundlach H."/>
            <person name="Henrissat B."/>
            <person name="Napoli C."/>
            <person name="McDonald S.M."/>
            <person name="Parker M.S."/>
            <person name="Rombauts S."/>
            <person name="Salamov A."/>
            <person name="Von Dassow P."/>
            <person name="Badger J.H."/>
            <person name="Coutinho P.M."/>
            <person name="Demir E."/>
            <person name="Dubchak I."/>
            <person name="Gentemann C."/>
            <person name="Eikrem W."/>
            <person name="Gready J.E."/>
            <person name="John U."/>
            <person name="Lanier W."/>
            <person name="Lindquist E.A."/>
            <person name="Lucas S."/>
            <person name="Mayer K.F."/>
            <person name="Moreau H."/>
            <person name="Not F."/>
            <person name="Otillar R."/>
            <person name="Panaud O."/>
            <person name="Pangilinan J."/>
            <person name="Paulsen I."/>
            <person name="Piegu B."/>
            <person name="Poliakov A."/>
            <person name="Robbens S."/>
            <person name="Schmutz J."/>
            <person name="Toulza E."/>
            <person name="Wyss T."/>
            <person name="Zelensky A."/>
            <person name="Zhou K."/>
            <person name="Armbrust E.V."/>
            <person name="Bhattacharya D."/>
            <person name="Goodenough U.W."/>
            <person name="Van de Peer Y."/>
            <person name="Grigoriev I.V."/>
        </authorList>
    </citation>
    <scope>NUCLEOTIDE SEQUENCE [LARGE SCALE GENOMIC DNA]</scope>
    <source>
        <strain evidence="7">RCC299 / NOUM17</strain>
    </source>
</reference>
<dbReference type="STRING" id="296587.C1E7Y5"/>
<dbReference type="InterPro" id="IPR017109">
    <property type="entry name" value="AP4_complex_esu"/>
</dbReference>
<evidence type="ECO:0000256" key="3">
    <source>
        <dbReference type="ARBA" id="ARBA00022927"/>
    </source>
</evidence>
<dbReference type="OrthoDB" id="29308at2759"/>
<dbReference type="FunCoup" id="C1E7Y5">
    <property type="interactions" value="1781"/>
</dbReference>
<dbReference type="PIRSF" id="PIRSF037097">
    <property type="entry name" value="AP4_complex_epsilon"/>
    <property type="match status" value="1"/>
</dbReference>
<dbReference type="OMA" id="QSHYRED"/>
<name>C1E7Y5_MICCC</name>
<keyword evidence="4" id="KW-0472">Membrane</keyword>
<feature type="domain" description="Clathrin/coatomer adaptor adaptin-like N-terminal" evidence="5">
    <location>
        <begin position="55"/>
        <end position="586"/>
    </location>
</feature>
<dbReference type="AlphaFoldDB" id="C1E7Y5"/>
<dbReference type="InterPro" id="IPR050840">
    <property type="entry name" value="Adaptor_Complx_Large_Subunit"/>
</dbReference>
<dbReference type="Pfam" id="PF01602">
    <property type="entry name" value="Adaptin_N"/>
    <property type="match status" value="1"/>
</dbReference>
<gene>
    <name evidence="6" type="ORF">MICPUN_83194</name>
</gene>
<accession>C1E7Y5</accession>
<organism evidence="6 7">
    <name type="scientific">Micromonas commoda (strain RCC299 / NOUM17 / CCMP2709)</name>
    <name type="common">Picoplanktonic green alga</name>
    <dbReference type="NCBI Taxonomy" id="296587"/>
    <lineage>
        <taxon>Eukaryota</taxon>
        <taxon>Viridiplantae</taxon>
        <taxon>Chlorophyta</taxon>
        <taxon>Mamiellophyceae</taxon>
        <taxon>Mamiellales</taxon>
        <taxon>Mamiellaceae</taxon>
        <taxon>Micromonas</taxon>
    </lineage>
</organism>
<keyword evidence="3" id="KW-0653">Protein transport</keyword>
<evidence type="ECO:0000313" key="6">
    <source>
        <dbReference type="EMBL" id="ACO64417.1"/>
    </source>
</evidence>
<sequence>MGRTDDSPRQSIALGAHKTKSKEFYDIVRHIGECKNKSDEDAIMRREVMMLRTVLTGPKLEKAKLKEYLIRLMYVEMLGHDAAFGYIHAVKATNESEVSLKRVGYLATSAFLDENHELIILIVNTVQQDLKSDNYLVVCAALTTICRLVNEETIPAVLPQVTELLNHPQMHVRKKAVMALHKFHLKSPSSVSHLHGKFRQMLCDKDPSVMSAALCALHDLTISDPGPQKNLVPSFVSILKQVVEHRLPKSYDYHRVPAPFIQIRLLKILAALGAADQKAATEMYSVLNAVLKKGDNHSSIGNAIVYECVRTAASIYPSPVLLEHCAGVVSRFVKSSNNNLKYAGLDALSCIVNINPNYATEHQMAVVDCLTDPDESLRKKTLDLLYRMTKSNNVEVIVEKMMDFLRDATDHHLREETATRIGELAERYAPSTQWFITTMNVLFEVGGDVVKQSTAHNLMALIAEGSGEDANDATLRRSAVAAYLGLISKPRIPRVLFEVILWVVGEYGTLSGQSPQALMDTLCTAVEAQPEGDAVQAQAMTACAKLAAAGGGQLSEKATKLVNRNLNSRSIDRQQRAYEITALLRENPALVAAALPQDASCEDLEVNPALPALDAYVNKALAEGASAYLQPSERSTGLREAGGGGLSHEVAGSLRFDAYDAP</sequence>
<evidence type="ECO:0000313" key="7">
    <source>
        <dbReference type="Proteomes" id="UP000002009"/>
    </source>
</evidence>
<dbReference type="SUPFAM" id="SSF48371">
    <property type="entry name" value="ARM repeat"/>
    <property type="match status" value="1"/>
</dbReference>
<evidence type="ECO:0000259" key="5">
    <source>
        <dbReference type="Pfam" id="PF01602"/>
    </source>
</evidence>
<keyword evidence="2" id="KW-0813">Transport</keyword>
<dbReference type="GO" id="GO:0006886">
    <property type="term" value="P:intracellular protein transport"/>
    <property type="evidence" value="ECO:0007669"/>
    <property type="project" value="InterPro"/>
</dbReference>
<dbReference type="GO" id="GO:0016192">
    <property type="term" value="P:vesicle-mediated transport"/>
    <property type="evidence" value="ECO:0007669"/>
    <property type="project" value="InterPro"/>
</dbReference>
<evidence type="ECO:0000256" key="1">
    <source>
        <dbReference type="ARBA" id="ARBA00004308"/>
    </source>
</evidence>
<dbReference type="RefSeq" id="XP_002503159.1">
    <property type="nucleotide sequence ID" value="XM_002503113.1"/>
</dbReference>
<proteinExistence type="predicted"/>
<dbReference type="InParanoid" id="C1E7Y5"/>
<dbReference type="InterPro" id="IPR011989">
    <property type="entry name" value="ARM-like"/>
</dbReference>
<feature type="non-terminal residue" evidence="6">
    <location>
        <position position="662"/>
    </location>
</feature>
<dbReference type="eggNOG" id="KOG1062">
    <property type="taxonomic scope" value="Eukaryota"/>
</dbReference>
<dbReference type="GeneID" id="8244090"/>
<evidence type="ECO:0000256" key="4">
    <source>
        <dbReference type="ARBA" id="ARBA00023136"/>
    </source>
</evidence>
<dbReference type="EMBL" id="CP001327">
    <property type="protein sequence ID" value="ACO64417.1"/>
    <property type="molecule type" value="Genomic_DNA"/>
</dbReference>
<dbReference type="GO" id="GO:0012505">
    <property type="term" value="C:endomembrane system"/>
    <property type="evidence" value="ECO:0007669"/>
    <property type="project" value="UniProtKB-SubCell"/>
</dbReference>
<evidence type="ECO:0000256" key="2">
    <source>
        <dbReference type="ARBA" id="ARBA00022448"/>
    </source>
</evidence>
<dbReference type="GO" id="GO:0030124">
    <property type="term" value="C:AP-4 adaptor complex"/>
    <property type="evidence" value="ECO:0007669"/>
    <property type="project" value="InterPro"/>
</dbReference>